<gene>
    <name evidence="2" type="ORF">H4696_007689</name>
</gene>
<feature type="compositionally biased region" description="Basic residues" evidence="1">
    <location>
        <begin position="244"/>
        <end position="255"/>
    </location>
</feature>
<sequence length="338" mass="36748">MFDRQCPHEPNILGGSLLQRRSQFGSRQHPTARRFDGNGSKQPSGQRQRVISRRGSAQNVFRQRLRHAISSDRDRPDDVTTMGQPPVFPYRPTNFDDVVLGGPSPNATPDLELGQPRQGEQQVGDISREFFKKSVAIDVIPQRKPDLGVEPLRNIPVHRPRQPKNGNLALDPGGFPGPIGGESDPTGTGDNARFIGNGPHGGEPDPELPDGLAGLPGSPKRGKRSNTPSIERRTGVGEPEFPVHKGHLHAPRHTGGHGGIGGVLGQLDEEPIPIGPDPQIALDVGVFDEPRRRVPPSTQRRLTKPTGTERIAPDGLSAQHRHAGRPRSRRPERAPAPR</sequence>
<feature type="compositionally biased region" description="Polar residues" evidence="1">
    <location>
        <begin position="19"/>
        <end position="29"/>
    </location>
</feature>
<name>A0ABR9IBN3_9PSEU</name>
<evidence type="ECO:0000256" key="1">
    <source>
        <dbReference type="SAM" id="MobiDB-lite"/>
    </source>
</evidence>
<dbReference type="EMBL" id="JADBEG010000001">
    <property type="protein sequence ID" value="MBE1500589.1"/>
    <property type="molecule type" value="Genomic_DNA"/>
</dbReference>
<organism evidence="2 3">
    <name type="scientific">Amycolatopsis lexingtonensis</name>
    <dbReference type="NCBI Taxonomy" id="218822"/>
    <lineage>
        <taxon>Bacteria</taxon>
        <taxon>Bacillati</taxon>
        <taxon>Actinomycetota</taxon>
        <taxon>Actinomycetes</taxon>
        <taxon>Pseudonocardiales</taxon>
        <taxon>Pseudonocardiaceae</taxon>
        <taxon>Amycolatopsis</taxon>
    </lineage>
</organism>
<feature type="compositionally biased region" description="Basic residues" evidence="1">
    <location>
        <begin position="319"/>
        <end position="328"/>
    </location>
</feature>
<feature type="region of interest" description="Disordered" evidence="1">
    <location>
        <begin position="1"/>
        <end position="57"/>
    </location>
</feature>
<dbReference type="Proteomes" id="UP000631670">
    <property type="component" value="Unassembled WGS sequence"/>
</dbReference>
<evidence type="ECO:0000313" key="3">
    <source>
        <dbReference type="Proteomes" id="UP000631670"/>
    </source>
</evidence>
<evidence type="ECO:0000313" key="2">
    <source>
        <dbReference type="EMBL" id="MBE1500589.1"/>
    </source>
</evidence>
<feature type="region of interest" description="Disordered" evidence="1">
    <location>
        <begin position="151"/>
        <end position="338"/>
    </location>
</feature>
<proteinExistence type="predicted"/>
<accession>A0ABR9IBN3</accession>
<reference evidence="2 3" key="1">
    <citation type="submission" date="2020-10" db="EMBL/GenBank/DDBJ databases">
        <title>Sequencing the genomes of 1000 actinobacteria strains.</title>
        <authorList>
            <person name="Klenk H.-P."/>
        </authorList>
    </citation>
    <scope>NUCLEOTIDE SEQUENCE [LARGE SCALE GENOMIC DNA]</scope>
    <source>
        <strain evidence="2 3">DSM 44653</strain>
    </source>
</reference>
<comment type="caution">
    <text evidence="2">The sequence shown here is derived from an EMBL/GenBank/DDBJ whole genome shotgun (WGS) entry which is preliminary data.</text>
</comment>
<feature type="compositionally biased region" description="Basic and acidic residues" evidence="1">
    <location>
        <begin position="329"/>
        <end position="338"/>
    </location>
</feature>
<feature type="compositionally biased region" description="Polar residues" evidence="1">
    <location>
        <begin position="39"/>
        <end position="57"/>
    </location>
</feature>
<protein>
    <submittedName>
        <fullName evidence="2">Uncharacterized protein</fullName>
    </submittedName>
</protein>
<feature type="region of interest" description="Disordered" evidence="1">
    <location>
        <begin position="70"/>
        <end position="92"/>
    </location>
</feature>
<keyword evidence="3" id="KW-1185">Reference proteome</keyword>